<dbReference type="RefSeq" id="WP_382378088.1">
    <property type="nucleotide sequence ID" value="NZ_JBHRZI010000029.1"/>
</dbReference>
<accession>A0ABV8C367</accession>
<protein>
    <submittedName>
        <fullName evidence="2">Uncharacterized protein</fullName>
    </submittedName>
</protein>
<feature type="region of interest" description="Disordered" evidence="1">
    <location>
        <begin position="62"/>
        <end position="81"/>
    </location>
</feature>
<comment type="caution">
    <text evidence="2">The sequence shown here is derived from an EMBL/GenBank/DDBJ whole genome shotgun (WGS) entry which is preliminary data.</text>
</comment>
<evidence type="ECO:0000313" key="3">
    <source>
        <dbReference type="Proteomes" id="UP001595690"/>
    </source>
</evidence>
<keyword evidence="3" id="KW-1185">Reference proteome</keyword>
<sequence>MKPIPKVTPEAIADAVVRSVSSHRAEIAVPRYVGTLATVAALTPEPVLNAVRRLVRDDRALRPDNEDRAAYRAPLTGRESA</sequence>
<proteinExistence type="predicted"/>
<name>A0ABV8C367_9PSEU</name>
<dbReference type="EMBL" id="JBHRZI010000029">
    <property type="protein sequence ID" value="MFC3896420.1"/>
    <property type="molecule type" value="Genomic_DNA"/>
</dbReference>
<organism evidence="2 3">
    <name type="scientific">Lentzea rhizosphaerae</name>
    <dbReference type="NCBI Taxonomy" id="2041025"/>
    <lineage>
        <taxon>Bacteria</taxon>
        <taxon>Bacillati</taxon>
        <taxon>Actinomycetota</taxon>
        <taxon>Actinomycetes</taxon>
        <taxon>Pseudonocardiales</taxon>
        <taxon>Pseudonocardiaceae</taxon>
        <taxon>Lentzea</taxon>
    </lineage>
</organism>
<gene>
    <name evidence="2" type="ORF">ACFOWZ_33515</name>
</gene>
<dbReference type="Proteomes" id="UP001595690">
    <property type="component" value="Unassembled WGS sequence"/>
</dbReference>
<reference evidence="3" key="1">
    <citation type="journal article" date="2019" name="Int. J. Syst. Evol. Microbiol.">
        <title>The Global Catalogue of Microorganisms (GCM) 10K type strain sequencing project: providing services to taxonomists for standard genome sequencing and annotation.</title>
        <authorList>
            <consortium name="The Broad Institute Genomics Platform"/>
            <consortium name="The Broad Institute Genome Sequencing Center for Infectious Disease"/>
            <person name="Wu L."/>
            <person name="Ma J."/>
        </authorList>
    </citation>
    <scope>NUCLEOTIDE SEQUENCE [LARGE SCALE GENOMIC DNA]</scope>
    <source>
        <strain evidence="3">CGMCC 4.7405</strain>
    </source>
</reference>
<evidence type="ECO:0000256" key="1">
    <source>
        <dbReference type="SAM" id="MobiDB-lite"/>
    </source>
</evidence>
<evidence type="ECO:0000313" key="2">
    <source>
        <dbReference type="EMBL" id="MFC3896420.1"/>
    </source>
</evidence>